<evidence type="ECO:0000256" key="1">
    <source>
        <dbReference type="SAM" id="MobiDB-lite"/>
    </source>
</evidence>
<accession>A0A4C1ST07</accession>
<dbReference type="EMBL" id="BGZK01007741">
    <property type="protein sequence ID" value="GBP05363.1"/>
    <property type="molecule type" value="Genomic_DNA"/>
</dbReference>
<sequence length="79" mass="8816">MHYSVHFELIASSVYISLTLARPSLSTSTTPQRQLKKWHADVASLTKPRGVDLPSDKLPVENADVKSNSHLPAPTHRER</sequence>
<gene>
    <name evidence="2" type="ORF">EVAR_72412_1</name>
</gene>
<protein>
    <submittedName>
        <fullName evidence="2">Uncharacterized protein</fullName>
    </submittedName>
</protein>
<proteinExistence type="predicted"/>
<reference evidence="2 3" key="1">
    <citation type="journal article" date="2019" name="Commun. Biol.">
        <title>The bagworm genome reveals a unique fibroin gene that provides high tensile strength.</title>
        <authorList>
            <person name="Kono N."/>
            <person name="Nakamura H."/>
            <person name="Ohtoshi R."/>
            <person name="Tomita M."/>
            <person name="Numata K."/>
            <person name="Arakawa K."/>
        </authorList>
    </citation>
    <scope>NUCLEOTIDE SEQUENCE [LARGE SCALE GENOMIC DNA]</scope>
</reference>
<dbReference type="AlphaFoldDB" id="A0A4C1ST07"/>
<dbReference type="Proteomes" id="UP000299102">
    <property type="component" value="Unassembled WGS sequence"/>
</dbReference>
<evidence type="ECO:0000313" key="3">
    <source>
        <dbReference type="Proteomes" id="UP000299102"/>
    </source>
</evidence>
<feature type="region of interest" description="Disordered" evidence="1">
    <location>
        <begin position="49"/>
        <end position="79"/>
    </location>
</feature>
<name>A0A4C1ST07_EUMVA</name>
<evidence type="ECO:0000313" key="2">
    <source>
        <dbReference type="EMBL" id="GBP05363.1"/>
    </source>
</evidence>
<comment type="caution">
    <text evidence="2">The sequence shown here is derived from an EMBL/GenBank/DDBJ whole genome shotgun (WGS) entry which is preliminary data.</text>
</comment>
<keyword evidence="3" id="KW-1185">Reference proteome</keyword>
<organism evidence="2 3">
    <name type="scientific">Eumeta variegata</name>
    <name type="common">Bagworm moth</name>
    <name type="synonym">Eumeta japonica</name>
    <dbReference type="NCBI Taxonomy" id="151549"/>
    <lineage>
        <taxon>Eukaryota</taxon>
        <taxon>Metazoa</taxon>
        <taxon>Ecdysozoa</taxon>
        <taxon>Arthropoda</taxon>
        <taxon>Hexapoda</taxon>
        <taxon>Insecta</taxon>
        <taxon>Pterygota</taxon>
        <taxon>Neoptera</taxon>
        <taxon>Endopterygota</taxon>
        <taxon>Lepidoptera</taxon>
        <taxon>Glossata</taxon>
        <taxon>Ditrysia</taxon>
        <taxon>Tineoidea</taxon>
        <taxon>Psychidae</taxon>
        <taxon>Oiketicinae</taxon>
        <taxon>Eumeta</taxon>
    </lineage>
</organism>